<name>A0ABR7SV13_9ACTN</name>
<dbReference type="Proteomes" id="UP000642284">
    <property type="component" value="Unassembled WGS sequence"/>
</dbReference>
<feature type="transmembrane region" description="Helical" evidence="6">
    <location>
        <begin position="48"/>
        <end position="68"/>
    </location>
</feature>
<evidence type="ECO:0000256" key="5">
    <source>
        <dbReference type="ARBA" id="ARBA00023136"/>
    </source>
</evidence>
<feature type="domain" description="SHOCT" evidence="7">
    <location>
        <begin position="107"/>
        <end position="133"/>
    </location>
</feature>
<sequence>MTIAADYPLLNLFWTMLLLFFWVLWFFLLFKIIGDVLRDDGLSGWGKAGWLIFTILLPFLGVFVYVIVRGRSMGERDIAQAKKAEAAFKDYVREAAGTPGSGPSKTDELAKLAQLKESGALTEEEFAKAKEKFLA</sequence>
<proteinExistence type="predicted"/>
<keyword evidence="10" id="KW-1185">Reference proteome</keyword>
<evidence type="ECO:0000256" key="6">
    <source>
        <dbReference type="SAM" id="Phobius"/>
    </source>
</evidence>
<evidence type="ECO:0000313" key="10">
    <source>
        <dbReference type="Proteomes" id="UP000642284"/>
    </source>
</evidence>
<keyword evidence="4 6" id="KW-1133">Transmembrane helix</keyword>
<evidence type="ECO:0000259" key="7">
    <source>
        <dbReference type="Pfam" id="PF09851"/>
    </source>
</evidence>
<protein>
    <submittedName>
        <fullName evidence="9">SHOCT domain-containing protein</fullName>
    </submittedName>
</protein>
<evidence type="ECO:0000256" key="4">
    <source>
        <dbReference type="ARBA" id="ARBA00022989"/>
    </source>
</evidence>
<keyword evidence="2" id="KW-1003">Cell membrane</keyword>
<dbReference type="RefSeq" id="WP_187819751.1">
    <property type="nucleotide sequence ID" value="NZ_JACTVJ010000038.1"/>
</dbReference>
<evidence type="ECO:0000256" key="2">
    <source>
        <dbReference type="ARBA" id="ARBA00022475"/>
    </source>
</evidence>
<keyword evidence="5 6" id="KW-0472">Membrane</keyword>
<evidence type="ECO:0000256" key="3">
    <source>
        <dbReference type="ARBA" id="ARBA00022692"/>
    </source>
</evidence>
<evidence type="ECO:0000256" key="1">
    <source>
        <dbReference type="ARBA" id="ARBA00004651"/>
    </source>
</evidence>
<feature type="transmembrane region" description="Helical" evidence="6">
    <location>
        <begin position="12"/>
        <end position="33"/>
    </location>
</feature>
<dbReference type="InterPro" id="IPR018649">
    <property type="entry name" value="SHOCT"/>
</dbReference>
<accession>A0ABR7SV13</accession>
<comment type="caution">
    <text evidence="9">The sequence shown here is derived from an EMBL/GenBank/DDBJ whole genome shotgun (WGS) entry which is preliminary data.</text>
</comment>
<evidence type="ECO:0000313" key="9">
    <source>
        <dbReference type="EMBL" id="MBC9719347.1"/>
    </source>
</evidence>
<dbReference type="EMBL" id="JACTVJ010000038">
    <property type="protein sequence ID" value="MBC9719347.1"/>
    <property type="molecule type" value="Genomic_DNA"/>
</dbReference>
<dbReference type="Pfam" id="PF09851">
    <property type="entry name" value="SHOCT"/>
    <property type="match status" value="1"/>
</dbReference>
<feature type="domain" description="Cardiolipin synthase N-terminal" evidence="8">
    <location>
        <begin position="23"/>
        <end position="69"/>
    </location>
</feature>
<dbReference type="Pfam" id="PF13396">
    <property type="entry name" value="PLDc_N"/>
    <property type="match status" value="1"/>
</dbReference>
<reference evidence="9 10" key="1">
    <citation type="submission" date="2020-08" db="EMBL/GenBank/DDBJ databases">
        <title>Genemic of Streptomyces polyaspartic.</title>
        <authorList>
            <person name="Liu W."/>
        </authorList>
    </citation>
    <scope>NUCLEOTIDE SEQUENCE [LARGE SCALE GENOMIC DNA]</scope>
    <source>
        <strain evidence="9 10">TRM66268-LWL</strain>
    </source>
</reference>
<comment type="subcellular location">
    <subcellularLocation>
        <location evidence="1">Cell membrane</location>
        <topology evidence="1">Multi-pass membrane protein</topology>
    </subcellularLocation>
</comment>
<keyword evidence="3 6" id="KW-0812">Transmembrane</keyword>
<organism evidence="9 10">
    <name type="scientific">Streptomyces polyasparticus</name>
    <dbReference type="NCBI Taxonomy" id="2767826"/>
    <lineage>
        <taxon>Bacteria</taxon>
        <taxon>Bacillati</taxon>
        <taxon>Actinomycetota</taxon>
        <taxon>Actinomycetes</taxon>
        <taxon>Kitasatosporales</taxon>
        <taxon>Streptomycetaceae</taxon>
        <taxon>Streptomyces</taxon>
    </lineage>
</organism>
<dbReference type="InterPro" id="IPR027379">
    <property type="entry name" value="CLS_N"/>
</dbReference>
<evidence type="ECO:0000259" key="8">
    <source>
        <dbReference type="Pfam" id="PF13396"/>
    </source>
</evidence>
<gene>
    <name evidence="9" type="ORF">H9Y04_43245</name>
</gene>